<protein>
    <recommendedName>
        <fullName evidence="9">Major facilitator superfamily (MFS) profile domain-containing protein</fullName>
    </recommendedName>
</protein>
<dbReference type="Pfam" id="PF07690">
    <property type="entry name" value="MFS_1"/>
    <property type="match status" value="1"/>
</dbReference>
<keyword evidence="11" id="KW-1185">Reference proteome</keyword>
<dbReference type="InterPro" id="IPR036259">
    <property type="entry name" value="MFS_trans_sf"/>
</dbReference>
<dbReference type="PRINTS" id="PR01036">
    <property type="entry name" value="TCRTETB"/>
</dbReference>
<keyword evidence="3 8" id="KW-0812">Transmembrane</keyword>
<evidence type="ECO:0000313" key="11">
    <source>
        <dbReference type="Proteomes" id="UP001305414"/>
    </source>
</evidence>
<feature type="transmembrane region" description="Helical" evidence="8">
    <location>
        <begin position="322"/>
        <end position="345"/>
    </location>
</feature>
<feature type="transmembrane region" description="Helical" evidence="8">
    <location>
        <begin position="281"/>
        <end position="301"/>
    </location>
</feature>
<proteinExistence type="predicted"/>
<dbReference type="EMBL" id="JAWHQM010000053">
    <property type="protein sequence ID" value="KAK5635437.1"/>
    <property type="molecule type" value="Genomic_DNA"/>
</dbReference>
<evidence type="ECO:0000256" key="3">
    <source>
        <dbReference type="ARBA" id="ARBA00022692"/>
    </source>
</evidence>
<comment type="subcellular location">
    <subcellularLocation>
        <location evidence="1">Membrane</location>
        <topology evidence="1">Multi-pass membrane protein</topology>
    </subcellularLocation>
</comment>
<dbReference type="AlphaFoldDB" id="A0AAN7Z9X9"/>
<feature type="transmembrane region" description="Helical" evidence="8">
    <location>
        <begin position="527"/>
        <end position="544"/>
    </location>
</feature>
<dbReference type="PANTHER" id="PTHR23501">
    <property type="entry name" value="MAJOR FACILITATOR SUPERFAMILY"/>
    <property type="match status" value="1"/>
</dbReference>
<feature type="transmembrane region" description="Helical" evidence="8">
    <location>
        <begin position="251"/>
        <end position="269"/>
    </location>
</feature>
<evidence type="ECO:0000256" key="8">
    <source>
        <dbReference type="SAM" id="Phobius"/>
    </source>
</evidence>
<evidence type="ECO:0000313" key="10">
    <source>
        <dbReference type="EMBL" id="KAK5635437.1"/>
    </source>
</evidence>
<evidence type="ECO:0000259" key="9">
    <source>
        <dbReference type="PROSITE" id="PS50850"/>
    </source>
</evidence>
<feature type="transmembrane region" description="Helical" evidence="8">
    <location>
        <begin position="182"/>
        <end position="204"/>
    </location>
</feature>
<evidence type="ECO:0000256" key="6">
    <source>
        <dbReference type="ARBA" id="ARBA00023180"/>
    </source>
</evidence>
<feature type="transmembrane region" description="Helical" evidence="8">
    <location>
        <begin position="453"/>
        <end position="471"/>
    </location>
</feature>
<sequence length="584" mass="62849">MDQPPGTADTAVHAETKSKAPSANDPVDSIHDPNSRSPTAEPDEAKEAPTPKGPRFWLTFLCLVLTAFVSALEGSIVSTALPSIARALDASENYIWVVNVYYLTSAAVQPIYGQLADLWGRRWLTIGAVAIFTIGSGVCGGATTVDILIGGRTIQGLGAAGINTLVELIMCDLLPLRERGQFFGVLFLFIVLGSVIGPFLGGILVDRVSWRWAFLINVPFGGVSTILLIFVLKLKHTAPGNTLDKLKRIDYIGNFLLAGSVSSVLYALTYGGTRYTWTNPGILVALIIGLLGHVAFLLYEGSRFCSDPVMPLSLFSNRTSTAAYLATFLQTIVSFWVLYFLPLYFQSTQLVSPTRSGVMLLPFSVIYAVAAFVGGGLTTKLGRYRNLHFVGFGLMTIGVGLFTIFNRSTHLAVIVVLEIIVAFGIGVTTPNLLTAVQAALPESLNALSTGTFAFIRSVGTIWGVSIPAAIFNNRIDQLLGELTDEGARQALSSGGAYESASSTFVDSFPDAVRNVIISIYERSLMQVWQIGIVFAGLGFLVIAFEKDLELNKQKENQDVGLEDRPKASGTSHSQEPIVEQRGSD</sequence>
<name>A0AAN7Z9X9_9PEZI</name>
<feature type="domain" description="Major facilitator superfamily (MFS) profile" evidence="9">
    <location>
        <begin position="59"/>
        <end position="526"/>
    </location>
</feature>
<dbReference type="InterPro" id="IPR020846">
    <property type="entry name" value="MFS_dom"/>
</dbReference>
<feature type="region of interest" description="Disordered" evidence="7">
    <location>
        <begin position="554"/>
        <end position="584"/>
    </location>
</feature>
<feature type="compositionally biased region" description="Basic and acidic residues" evidence="7">
    <location>
        <begin position="554"/>
        <end position="566"/>
    </location>
</feature>
<accession>A0AAN7Z9X9</accession>
<dbReference type="Gene3D" id="1.20.1720.10">
    <property type="entry name" value="Multidrug resistance protein D"/>
    <property type="match status" value="1"/>
</dbReference>
<dbReference type="GO" id="GO:0005886">
    <property type="term" value="C:plasma membrane"/>
    <property type="evidence" value="ECO:0007669"/>
    <property type="project" value="TreeGrafter"/>
</dbReference>
<evidence type="ECO:0000256" key="4">
    <source>
        <dbReference type="ARBA" id="ARBA00022989"/>
    </source>
</evidence>
<feature type="transmembrane region" description="Helical" evidence="8">
    <location>
        <begin position="210"/>
        <end position="231"/>
    </location>
</feature>
<dbReference type="PANTHER" id="PTHR23501:SF187">
    <property type="entry name" value="MAJOR FACILITATOR SUPERFAMILY (MFS) PROFILE DOMAIN-CONTAINING PROTEIN"/>
    <property type="match status" value="1"/>
</dbReference>
<dbReference type="SUPFAM" id="SSF103473">
    <property type="entry name" value="MFS general substrate transporter"/>
    <property type="match status" value="1"/>
</dbReference>
<dbReference type="Proteomes" id="UP001305414">
    <property type="component" value="Unassembled WGS sequence"/>
</dbReference>
<feature type="transmembrane region" description="Helical" evidence="8">
    <location>
        <begin position="411"/>
        <end position="433"/>
    </location>
</feature>
<evidence type="ECO:0000256" key="2">
    <source>
        <dbReference type="ARBA" id="ARBA00022448"/>
    </source>
</evidence>
<evidence type="ECO:0000256" key="5">
    <source>
        <dbReference type="ARBA" id="ARBA00023136"/>
    </source>
</evidence>
<evidence type="ECO:0000256" key="7">
    <source>
        <dbReference type="SAM" id="MobiDB-lite"/>
    </source>
</evidence>
<reference evidence="10 11" key="1">
    <citation type="submission" date="2023-10" db="EMBL/GenBank/DDBJ databases">
        <title>Draft genome sequence of Xylaria bambusicola isolate GMP-LS, the root and basal stem rot pathogen of sugarcane in Indonesia.</title>
        <authorList>
            <person name="Selvaraj P."/>
            <person name="Muralishankar V."/>
            <person name="Muruganantham S."/>
            <person name="Sp S."/>
            <person name="Haryani S."/>
            <person name="Lau K.J.X."/>
            <person name="Naqvi N.I."/>
        </authorList>
    </citation>
    <scope>NUCLEOTIDE SEQUENCE [LARGE SCALE GENOMIC DNA]</scope>
    <source>
        <strain evidence="10">GMP-LS</strain>
    </source>
</reference>
<comment type="caution">
    <text evidence="10">The sequence shown here is derived from an EMBL/GenBank/DDBJ whole genome shotgun (WGS) entry which is preliminary data.</text>
</comment>
<dbReference type="PROSITE" id="PS50850">
    <property type="entry name" value="MFS"/>
    <property type="match status" value="1"/>
</dbReference>
<feature type="transmembrane region" description="Helical" evidence="8">
    <location>
        <begin position="357"/>
        <end position="375"/>
    </location>
</feature>
<feature type="transmembrane region" description="Helical" evidence="8">
    <location>
        <begin position="56"/>
        <end position="81"/>
    </location>
</feature>
<dbReference type="CDD" id="cd17502">
    <property type="entry name" value="MFS_Azr1_MDR_like"/>
    <property type="match status" value="1"/>
</dbReference>
<evidence type="ECO:0000256" key="1">
    <source>
        <dbReference type="ARBA" id="ARBA00004141"/>
    </source>
</evidence>
<organism evidence="10 11">
    <name type="scientific">Xylaria bambusicola</name>
    <dbReference type="NCBI Taxonomy" id="326684"/>
    <lineage>
        <taxon>Eukaryota</taxon>
        <taxon>Fungi</taxon>
        <taxon>Dikarya</taxon>
        <taxon>Ascomycota</taxon>
        <taxon>Pezizomycotina</taxon>
        <taxon>Sordariomycetes</taxon>
        <taxon>Xylariomycetidae</taxon>
        <taxon>Xylariales</taxon>
        <taxon>Xylariaceae</taxon>
        <taxon>Xylaria</taxon>
    </lineage>
</organism>
<feature type="region of interest" description="Disordered" evidence="7">
    <location>
        <begin position="1"/>
        <end position="50"/>
    </location>
</feature>
<feature type="transmembrane region" description="Helical" evidence="8">
    <location>
        <begin position="124"/>
        <end position="149"/>
    </location>
</feature>
<feature type="transmembrane region" description="Helical" evidence="8">
    <location>
        <begin position="93"/>
        <end position="112"/>
    </location>
</feature>
<keyword evidence="5 8" id="KW-0472">Membrane</keyword>
<keyword evidence="6" id="KW-0325">Glycoprotein</keyword>
<gene>
    <name evidence="10" type="ORF">RRF57_011149</name>
</gene>
<dbReference type="InterPro" id="IPR011701">
    <property type="entry name" value="MFS"/>
</dbReference>
<feature type="transmembrane region" description="Helical" evidence="8">
    <location>
        <begin position="387"/>
        <end position="405"/>
    </location>
</feature>
<dbReference type="GO" id="GO:0022857">
    <property type="term" value="F:transmembrane transporter activity"/>
    <property type="evidence" value="ECO:0007669"/>
    <property type="project" value="InterPro"/>
</dbReference>
<keyword evidence="4 8" id="KW-1133">Transmembrane helix</keyword>
<dbReference type="Gene3D" id="1.20.1250.20">
    <property type="entry name" value="MFS general substrate transporter like domains"/>
    <property type="match status" value="1"/>
</dbReference>
<keyword evidence="2" id="KW-0813">Transport</keyword>